<name>A0A1M4WIJ6_9FLAO</name>
<accession>A0A1M4WIJ6</accession>
<reference evidence="2 3" key="1">
    <citation type="submission" date="2016-11" db="EMBL/GenBank/DDBJ databases">
        <authorList>
            <person name="Jaros S."/>
            <person name="Januszkiewicz K."/>
            <person name="Wedrychowicz H."/>
        </authorList>
    </citation>
    <scope>NUCLEOTIDE SEQUENCE [LARGE SCALE GENOMIC DNA]</scope>
    <source>
        <strain evidence="2 3">DSM 25661</strain>
    </source>
</reference>
<protein>
    <submittedName>
        <fullName evidence="2">Uncharacterized protein</fullName>
    </submittedName>
</protein>
<organism evidence="2 3">
    <name type="scientific">Psychroflexus salarius</name>
    <dbReference type="NCBI Taxonomy" id="1155689"/>
    <lineage>
        <taxon>Bacteria</taxon>
        <taxon>Pseudomonadati</taxon>
        <taxon>Bacteroidota</taxon>
        <taxon>Flavobacteriia</taxon>
        <taxon>Flavobacteriales</taxon>
        <taxon>Flavobacteriaceae</taxon>
        <taxon>Psychroflexus</taxon>
    </lineage>
</organism>
<sequence length="46" mass="5279">MRDSNTFIYVIAGVIILHFVAGFAYLIYKMTRPKSTDKPDSKDQLN</sequence>
<dbReference type="RefSeq" id="WP_200796294.1">
    <property type="nucleotide sequence ID" value="NZ_FQTW01000006.1"/>
</dbReference>
<feature type="transmembrane region" description="Helical" evidence="1">
    <location>
        <begin position="6"/>
        <end position="28"/>
    </location>
</feature>
<keyword evidence="1" id="KW-0472">Membrane</keyword>
<proteinExistence type="predicted"/>
<dbReference type="Proteomes" id="UP000184462">
    <property type="component" value="Unassembled WGS sequence"/>
</dbReference>
<dbReference type="AlphaFoldDB" id="A0A1M4WIJ6"/>
<gene>
    <name evidence="2" type="ORF">SAMN05444278_10618</name>
</gene>
<evidence type="ECO:0000256" key="1">
    <source>
        <dbReference type="SAM" id="Phobius"/>
    </source>
</evidence>
<dbReference type="EMBL" id="FQTW01000006">
    <property type="protein sequence ID" value="SHE81046.1"/>
    <property type="molecule type" value="Genomic_DNA"/>
</dbReference>
<evidence type="ECO:0000313" key="3">
    <source>
        <dbReference type="Proteomes" id="UP000184462"/>
    </source>
</evidence>
<keyword evidence="1" id="KW-1133">Transmembrane helix</keyword>
<keyword evidence="1" id="KW-0812">Transmembrane</keyword>
<keyword evidence="3" id="KW-1185">Reference proteome</keyword>
<evidence type="ECO:0000313" key="2">
    <source>
        <dbReference type="EMBL" id="SHE81046.1"/>
    </source>
</evidence>